<dbReference type="PANTHER" id="PTHR38887">
    <property type="entry name" value="CHROMOSOME 21, WHOLE GENOME SHOTGUN SEQUENCE"/>
    <property type="match status" value="1"/>
</dbReference>
<comment type="caution">
    <text evidence="2">The sequence shown here is derived from an EMBL/GenBank/DDBJ whole genome shotgun (WGS) entry which is preliminary data.</text>
</comment>
<evidence type="ECO:0000313" key="2">
    <source>
        <dbReference type="EMBL" id="KAJ7195481.1"/>
    </source>
</evidence>
<feature type="region of interest" description="Disordered" evidence="1">
    <location>
        <begin position="267"/>
        <end position="306"/>
    </location>
</feature>
<evidence type="ECO:0000256" key="1">
    <source>
        <dbReference type="SAM" id="MobiDB-lite"/>
    </source>
</evidence>
<dbReference type="EMBL" id="JARJCW010000090">
    <property type="protein sequence ID" value="KAJ7195481.1"/>
    <property type="molecule type" value="Genomic_DNA"/>
</dbReference>
<protein>
    <submittedName>
        <fullName evidence="2">Uncharacterized protein</fullName>
    </submittedName>
</protein>
<evidence type="ECO:0000313" key="3">
    <source>
        <dbReference type="Proteomes" id="UP001219525"/>
    </source>
</evidence>
<dbReference type="AlphaFoldDB" id="A0AAD6V275"/>
<feature type="non-terminal residue" evidence="2">
    <location>
        <position position="1"/>
    </location>
</feature>
<feature type="non-terminal residue" evidence="2">
    <location>
        <position position="408"/>
    </location>
</feature>
<keyword evidence="3" id="KW-1185">Reference proteome</keyword>
<reference evidence="2" key="1">
    <citation type="submission" date="2023-03" db="EMBL/GenBank/DDBJ databases">
        <title>Massive genome expansion in bonnet fungi (Mycena s.s.) driven by repeated elements and novel gene families across ecological guilds.</title>
        <authorList>
            <consortium name="Lawrence Berkeley National Laboratory"/>
            <person name="Harder C.B."/>
            <person name="Miyauchi S."/>
            <person name="Viragh M."/>
            <person name="Kuo A."/>
            <person name="Thoen E."/>
            <person name="Andreopoulos B."/>
            <person name="Lu D."/>
            <person name="Skrede I."/>
            <person name="Drula E."/>
            <person name="Henrissat B."/>
            <person name="Morin E."/>
            <person name="Kohler A."/>
            <person name="Barry K."/>
            <person name="LaButti K."/>
            <person name="Morin E."/>
            <person name="Salamov A."/>
            <person name="Lipzen A."/>
            <person name="Mereny Z."/>
            <person name="Hegedus B."/>
            <person name="Baldrian P."/>
            <person name="Stursova M."/>
            <person name="Weitz H."/>
            <person name="Taylor A."/>
            <person name="Grigoriev I.V."/>
            <person name="Nagy L.G."/>
            <person name="Martin F."/>
            <person name="Kauserud H."/>
        </authorList>
    </citation>
    <scope>NUCLEOTIDE SEQUENCE</scope>
    <source>
        <strain evidence="2">9144</strain>
    </source>
</reference>
<name>A0AAD6V275_9AGAR</name>
<feature type="compositionally biased region" description="Basic and acidic residues" evidence="1">
    <location>
        <begin position="267"/>
        <end position="284"/>
    </location>
</feature>
<organism evidence="2 3">
    <name type="scientific">Mycena pura</name>
    <dbReference type="NCBI Taxonomy" id="153505"/>
    <lineage>
        <taxon>Eukaryota</taxon>
        <taxon>Fungi</taxon>
        <taxon>Dikarya</taxon>
        <taxon>Basidiomycota</taxon>
        <taxon>Agaricomycotina</taxon>
        <taxon>Agaricomycetes</taxon>
        <taxon>Agaricomycetidae</taxon>
        <taxon>Agaricales</taxon>
        <taxon>Marasmiineae</taxon>
        <taxon>Mycenaceae</taxon>
        <taxon>Mycena</taxon>
    </lineage>
</organism>
<feature type="region of interest" description="Disordered" evidence="1">
    <location>
        <begin position="384"/>
        <end position="408"/>
    </location>
</feature>
<proteinExistence type="predicted"/>
<sequence length="408" mass="44763">SHPHPQTASGVQLDRDSEFLIQSFLPQSPPSEYAQPGLPLPFCTPQIAPSFDAPFARGYNRALQDSVGISQDELLAFIDGLNIAMTASPPLRVVNLAGTQPYHWAILAGAVMQIAAHTGMHILSKTVTDRYLRAANRRIFRPRGLVVRLCTTAAMQHLVMHAADAAGPSTMTKIGRGVSTVVLHVPLPLSSRIVRTIADKPPKIPPSISAVGDGRHLTVATQRRLAALEGHALPLDLAVPPAKAQGVIDTMSQWGVSLDMWRTGRKQDKVERRRRERGRIEDQLGRLGIDPHGGGRTRPSGPPISDAEIHVMGRRERKELRRAHEREARGPGLIGSLIGSLIGPKEGLLERRVANADLLEHWASDKVVWVVIMNADKDQEIEGIDRADDLENEEQVDSQTWKAQIMKE</sequence>
<gene>
    <name evidence="2" type="ORF">GGX14DRAFT_676698</name>
</gene>
<dbReference type="InterPro" id="IPR053221">
    <property type="entry name" value="Burnettramic_acid_biosynth"/>
</dbReference>
<dbReference type="Proteomes" id="UP001219525">
    <property type="component" value="Unassembled WGS sequence"/>
</dbReference>
<dbReference type="PANTHER" id="PTHR38887:SF1">
    <property type="entry name" value="RAS MODIFICATION PROTEIN ERF4"/>
    <property type="match status" value="1"/>
</dbReference>
<accession>A0AAD6V275</accession>